<accession>A0A8S9SCL7</accession>
<feature type="region of interest" description="Disordered" evidence="1">
    <location>
        <begin position="197"/>
        <end position="231"/>
    </location>
</feature>
<dbReference type="AlphaFoldDB" id="A0A8S9SCL7"/>
<reference evidence="2" key="1">
    <citation type="submission" date="2019-12" db="EMBL/GenBank/DDBJ databases">
        <title>Genome sequencing and annotation of Brassica cretica.</title>
        <authorList>
            <person name="Studholme D.J."/>
            <person name="Sarris P."/>
        </authorList>
    </citation>
    <scope>NUCLEOTIDE SEQUENCE</scope>
    <source>
        <strain evidence="2">PFS-109/04</strain>
        <tissue evidence="2">Leaf</tissue>
    </source>
</reference>
<gene>
    <name evidence="2" type="ORF">F2Q69_00034324</name>
</gene>
<sequence length="289" mass="32328">MSSRKKALKGGTSRGSSSEGVHDDDILVPKAESFPHSIDPADGEVYWIARYGSITPPARNAVEFRIPCRGESADNPPEGYFTYYKSFLVRCRLWFPIPEIIVHVLDRFEGLISNSNSWTKFFFFVRINAASVEENCIPLFRSKPNDSPFIYPLFPFPEDVIELRHLLGNGPFLWTFFTPKRVRKALRLAHPNLRIGVEADSDSESDDPASSDVPAEETNVSDSSEGRSKVAAEGSHIINGGLNVLGSALEASDREAMVYCFKAEKAEKDLARMQNEILERDSKLAKDHD</sequence>
<evidence type="ECO:0000313" key="2">
    <source>
        <dbReference type="EMBL" id="KAF3599582.1"/>
    </source>
</evidence>
<evidence type="ECO:0000256" key="1">
    <source>
        <dbReference type="SAM" id="MobiDB-lite"/>
    </source>
</evidence>
<feature type="compositionally biased region" description="Acidic residues" evidence="1">
    <location>
        <begin position="199"/>
        <end position="209"/>
    </location>
</feature>
<dbReference type="EMBL" id="QGKX02000004">
    <property type="protein sequence ID" value="KAF3599582.1"/>
    <property type="molecule type" value="Genomic_DNA"/>
</dbReference>
<proteinExistence type="predicted"/>
<dbReference type="Proteomes" id="UP000712600">
    <property type="component" value="Unassembled WGS sequence"/>
</dbReference>
<comment type="caution">
    <text evidence="2">The sequence shown here is derived from an EMBL/GenBank/DDBJ whole genome shotgun (WGS) entry which is preliminary data.</text>
</comment>
<evidence type="ECO:0000313" key="3">
    <source>
        <dbReference type="Proteomes" id="UP000712600"/>
    </source>
</evidence>
<name>A0A8S9SCL7_BRACR</name>
<feature type="region of interest" description="Disordered" evidence="1">
    <location>
        <begin position="1"/>
        <end position="23"/>
    </location>
</feature>
<organism evidence="2 3">
    <name type="scientific">Brassica cretica</name>
    <name type="common">Mustard</name>
    <dbReference type="NCBI Taxonomy" id="69181"/>
    <lineage>
        <taxon>Eukaryota</taxon>
        <taxon>Viridiplantae</taxon>
        <taxon>Streptophyta</taxon>
        <taxon>Embryophyta</taxon>
        <taxon>Tracheophyta</taxon>
        <taxon>Spermatophyta</taxon>
        <taxon>Magnoliopsida</taxon>
        <taxon>eudicotyledons</taxon>
        <taxon>Gunneridae</taxon>
        <taxon>Pentapetalae</taxon>
        <taxon>rosids</taxon>
        <taxon>malvids</taxon>
        <taxon>Brassicales</taxon>
        <taxon>Brassicaceae</taxon>
        <taxon>Brassiceae</taxon>
        <taxon>Brassica</taxon>
    </lineage>
</organism>
<protein>
    <submittedName>
        <fullName evidence="2">Uncharacterized protein</fullName>
    </submittedName>
</protein>